<organism evidence="1 2">
    <name type="scientific">Ureibacillus yapensis</name>
    <dbReference type="NCBI Taxonomy" id="2304605"/>
    <lineage>
        <taxon>Bacteria</taxon>
        <taxon>Bacillati</taxon>
        <taxon>Bacillota</taxon>
        <taxon>Bacilli</taxon>
        <taxon>Bacillales</taxon>
        <taxon>Caryophanaceae</taxon>
        <taxon>Ureibacillus</taxon>
    </lineage>
</organism>
<protein>
    <submittedName>
        <fullName evidence="1">Uncharacterized protein</fullName>
    </submittedName>
</protein>
<proteinExistence type="predicted"/>
<dbReference type="OrthoDB" id="887934at91061"/>
<sequence>MIAAIDKIKVEEYEFLLEYKNEREGLPYVLWVFKNGEPLMQHHQPDQINMNFPANFSRAFLVDVCHRFVSNEQLNACPA</sequence>
<keyword evidence="2" id="KW-1185">Reference proteome</keyword>
<evidence type="ECO:0000313" key="1">
    <source>
        <dbReference type="EMBL" id="RHW33977.1"/>
    </source>
</evidence>
<comment type="caution">
    <text evidence="1">The sequence shown here is derived from an EMBL/GenBank/DDBJ whole genome shotgun (WGS) entry which is preliminary data.</text>
</comment>
<reference evidence="1 2" key="1">
    <citation type="submission" date="2018-08" db="EMBL/GenBank/DDBJ databases">
        <title>Lysinibacillus sp. YLB-03 draft genome sequence.</title>
        <authorList>
            <person name="Yu L."/>
        </authorList>
    </citation>
    <scope>NUCLEOTIDE SEQUENCE [LARGE SCALE GENOMIC DNA]</scope>
    <source>
        <strain evidence="1 2">YLB-03</strain>
    </source>
</reference>
<dbReference type="AlphaFoldDB" id="A0A396SJG1"/>
<evidence type="ECO:0000313" key="2">
    <source>
        <dbReference type="Proteomes" id="UP000265692"/>
    </source>
</evidence>
<name>A0A396SJG1_9BACL</name>
<gene>
    <name evidence="1" type="ORF">D1B33_14310</name>
</gene>
<accession>A0A396SJG1</accession>
<dbReference type="RefSeq" id="WP_118877092.1">
    <property type="nucleotide sequence ID" value="NZ_QWEI01000009.1"/>
</dbReference>
<dbReference type="Proteomes" id="UP000265692">
    <property type="component" value="Unassembled WGS sequence"/>
</dbReference>
<dbReference type="EMBL" id="QWEI01000009">
    <property type="protein sequence ID" value="RHW33977.1"/>
    <property type="molecule type" value="Genomic_DNA"/>
</dbReference>